<evidence type="ECO:0000256" key="1">
    <source>
        <dbReference type="SAM" id="SignalP"/>
    </source>
</evidence>
<protein>
    <submittedName>
        <fullName evidence="2">Uncharacterized protein</fullName>
    </submittedName>
</protein>
<gene>
    <name evidence="2" type="ORF">KFK09_013462</name>
</gene>
<accession>A0A8T3B7A1</accession>
<sequence>MVFIIFSISSLTLLLLSSSSLILLSAMVPKISDKNQSPASYDKYKFISPEADRRFIEFVLSKQLIPDRSLPVMRTIISRGLEQFCEESYAAIVNVVREFFCKCEVVY</sequence>
<dbReference type="Proteomes" id="UP000829196">
    <property type="component" value="Unassembled WGS sequence"/>
</dbReference>
<dbReference type="AlphaFoldDB" id="A0A8T3B7A1"/>
<reference evidence="2" key="1">
    <citation type="journal article" date="2022" name="Front. Genet.">
        <title>Chromosome-Scale Assembly of the Dendrobium nobile Genome Provides Insights Into the Molecular Mechanism of the Biosynthesis of the Medicinal Active Ingredient of Dendrobium.</title>
        <authorList>
            <person name="Xu Q."/>
            <person name="Niu S.-C."/>
            <person name="Li K.-L."/>
            <person name="Zheng P.-J."/>
            <person name="Zhang X.-J."/>
            <person name="Jia Y."/>
            <person name="Liu Y."/>
            <person name="Niu Y.-X."/>
            <person name="Yu L.-H."/>
            <person name="Chen D.-F."/>
            <person name="Zhang G.-Q."/>
        </authorList>
    </citation>
    <scope>NUCLEOTIDE SEQUENCE</scope>
    <source>
        <tissue evidence="2">Leaf</tissue>
    </source>
</reference>
<feature type="signal peptide" evidence="1">
    <location>
        <begin position="1"/>
        <end position="26"/>
    </location>
</feature>
<keyword evidence="1" id="KW-0732">Signal</keyword>
<keyword evidence="3" id="KW-1185">Reference proteome</keyword>
<dbReference type="EMBL" id="JAGYWB010000010">
    <property type="protein sequence ID" value="KAI0507340.1"/>
    <property type="molecule type" value="Genomic_DNA"/>
</dbReference>
<evidence type="ECO:0000313" key="2">
    <source>
        <dbReference type="EMBL" id="KAI0507340.1"/>
    </source>
</evidence>
<evidence type="ECO:0000313" key="3">
    <source>
        <dbReference type="Proteomes" id="UP000829196"/>
    </source>
</evidence>
<dbReference type="OrthoDB" id="1714944at2759"/>
<name>A0A8T3B7A1_DENNO</name>
<feature type="chain" id="PRO_5035820346" evidence="1">
    <location>
        <begin position="27"/>
        <end position="107"/>
    </location>
</feature>
<comment type="caution">
    <text evidence="2">The sequence shown here is derived from an EMBL/GenBank/DDBJ whole genome shotgun (WGS) entry which is preliminary data.</text>
</comment>
<organism evidence="2 3">
    <name type="scientific">Dendrobium nobile</name>
    <name type="common">Orchid</name>
    <dbReference type="NCBI Taxonomy" id="94219"/>
    <lineage>
        <taxon>Eukaryota</taxon>
        <taxon>Viridiplantae</taxon>
        <taxon>Streptophyta</taxon>
        <taxon>Embryophyta</taxon>
        <taxon>Tracheophyta</taxon>
        <taxon>Spermatophyta</taxon>
        <taxon>Magnoliopsida</taxon>
        <taxon>Liliopsida</taxon>
        <taxon>Asparagales</taxon>
        <taxon>Orchidaceae</taxon>
        <taxon>Epidendroideae</taxon>
        <taxon>Malaxideae</taxon>
        <taxon>Dendrobiinae</taxon>
        <taxon>Dendrobium</taxon>
    </lineage>
</organism>
<proteinExistence type="predicted"/>